<dbReference type="EMBL" id="VAUP01000015">
    <property type="protein sequence ID" value="TLX43879.1"/>
    <property type="molecule type" value="Genomic_DNA"/>
</dbReference>
<evidence type="ECO:0000313" key="2">
    <source>
        <dbReference type="EMBL" id="TLX43879.1"/>
    </source>
</evidence>
<keyword evidence="1" id="KW-0812">Transmembrane</keyword>
<dbReference type="AlphaFoldDB" id="A0A6C1KHW9"/>
<keyword evidence="1" id="KW-0472">Membrane</keyword>
<keyword evidence="1" id="KW-1133">Transmembrane helix</keyword>
<evidence type="ECO:0000313" key="3">
    <source>
        <dbReference type="Proteomes" id="UP000305131"/>
    </source>
</evidence>
<feature type="transmembrane region" description="Helical" evidence="1">
    <location>
        <begin position="6"/>
        <end position="32"/>
    </location>
</feature>
<protein>
    <recommendedName>
        <fullName evidence="4">Heme exporter protein D</fullName>
    </recommendedName>
</protein>
<proteinExistence type="predicted"/>
<organism evidence="2 3">
    <name type="scientific">Xanthobacter autotrophicus</name>
    <dbReference type="NCBI Taxonomy" id="280"/>
    <lineage>
        <taxon>Bacteria</taxon>
        <taxon>Pseudomonadati</taxon>
        <taxon>Pseudomonadota</taxon>
        <taxon>Alphaproteobacteria</taxon>
        <taxon>Hyphomicrobiales</taxon>
        <taxon>Xanthobacteraceae</taxon>
        <taxon>Xanthobacter</taxon>
    </lineage>
</organism>
<sequence length="66" mass="7228">MSIVVPYWVAGAFVAVWIMTLISLVCLLTGWVRELRVATSATLRVAAELRAELEASGSKMRKSSKC</sequence>
<dbReference type="RefSeq" id="WP_138398788.1">
    <property type="nucleotide sequence ID" value="NZ_JBAFVI010000001.1"/>
</dbReference>
<name>A0A6C1KHW9_XANAU</name>
<reference evidence="2 3" key="1">
    <citation type="submission" date="2019-05" db="EMBL/GenBank/DDBJ databases">
        <authorList>
            <person name="Zhou X."/>
        </authorList>
    </citation>
    <scope>NUCLEOTIDE SEQUENCE [LARGE SCALE GENOMIC DNA]</scope>
    <source>
        <strain evidence="2 3">DSM 432</strain>
    </source>
</reference>
<evidence type="ECO:0008006" key="4">
    <source>
        <dbReference type="Google" id="ProtNLM"/>
    </source>
</evidence>
<gene>
    <name evidence="2" type="ORF">FBQ73_07205</name>
</gene>
<evidence type="ECO:0000256" key="1">
    <source>
        <dbReference type="SAM" id="Phobius"/>
    </source>
</evidence>
<comment type="caution">
    <text evidence="2">The sequence shown here is derived from an EMBL/GenBank/DDBJ whole genome shotgun (WGS) entry which is preliminary data.</text>
</comment>
<dbReference type="GeneID" id="95773241"/>
<accession>A0A6C1KHW9</accession>
<dbReference type="Proteomes" id="UP000305131">
    <property type="component" value="Unassembled WGS sequence"/>
</dbReference>